<evidence type="ECO:0000313" key="1">
    <source>
        <dbReference type="EMBL" id="GAU30418.1"/>
    </source>
</evidence>
<proteinExistence type="predicted"/>
<sequence>MNKSPTTRESAILLPLTVNLVAASPTTVYLAAASLAAAYSFVASSTTAYSVGALPVTVNKSRPSLWWCGMRSCGKHLS</sequence>
<gene>
    <name evidence="1" type="ORF">TSUD_364640</name>
</gene>
<protein>
    <submittedName>
        <fullName evidence="1">Uncharacterized protein</fullName>
    </submittedName>
</protein>
<evidence type="ECO:0000313" key="2">
    <source>
        <dbReference type="Proteomes" id="UP000242715"/>
    </source>
</evidence>
<dbReference type="Proteomes" id="UP000242715">
    <property type="component" value="Unassembled WGS sequence"/>
</dbReference>
<keyword evidence="2" id="KW-1185">Reference proteome</keyword>
<dbReference type="AlphaFoldDB" id="A0A2Z6MF73"/>
<dbReference type="EMBL" id="DF973425">
    <property type="protein sequence ID" value="GAU30418.1"/>
    <property type="molecule type" value="Genomic_DNA"/>
</dbReference>
<accession>A0A2Z6MF73</accession>
<organism evidence="1 2">
    <name type="scientific">Trifolium subterraneum</name>
    <name type="common">Subterranean clover</name>
    <dbReference type="NCBI Taxonomy" id="3900"/>
    <lineage>
        <taxon>Eukaryota</taxon>
        <taxon>Viridiplantae</taxon>
        <taxon>Streptophyta</taxon>
        <taxon>Embryophyta</taxon>
        <taxon>Tracheophyta</taxon>
        <taxon>Spermatophyta</taxon>
        <taxon>Magnoliopsida</taxon>
        <taxon>eudicotyledons</taxon>
        <taxon>Gunneridae</taxon>
        <taxon>Pentapetalae</taxon>
        <taxon>rosids</taxon>
        <taxon>fabids</taxon>
        <taxon>Fabales</taxon>
        <taxon>Fabaceae</taxon>
        <taxon>Papilionoideae</taxon>
        <taxon>50 kb inversion clade</taxon>
        <taxon>NPAAA clade</taxon>
        <taxon>Hologalegina</taxon>
        <taxon>IRL clade</taxon>
        <taxon>Trifolieae</taxon>
        <taxon>Trifolium</taxon>
    </lineage>
</organism>
<reference evidence="2" key="1">
    <citation type="journal article" date="2017" name="Front. Plant Sci.">
        <title>Climate Clever Clovers: New Paradigm to Reduce the Environmental Footprint of Ruminants by Breeding Low Methanogenic Forages Utilizing Haplotype Variation.</title>
        <authorList>
            <person name="Kaur P."/>
            <person name="Appels R."/>
            <person name="Bayer P.E."/>
            <person name="Keeble-Gagnere G."/>
            <person name="Wang J."/>
            <person name="Hirakawa H."/>
            <person name="Shirasawa K."/>
            <person name="Vercoe P."/>
            <person name="Stefanova K."/>
            <person name="Durmic Z."/>
            <person name="Nichols P."/>
            <person name="Revell C."/>
            <person name="Isobe S.N."/>
            <person name="Edwards D."/>
            <person name="Erskine W."/>
        </authorList>
    </citation>
    <scope>NUCLEOTIDE SEQUENCE [LARGE SCALE GENOMIC DNA]</scope>
    <source>
        <strain evidence="2">cv. Daliak</strain>
    </source>
</reference>
<name>A0A2Z6MF73_TRISU</name>